<evidence type="ECO:0000313" key="3">
    <source>
        <dbReference type="Proteomes" id="UP001239522"/>
    </source>
</evidence>
<accession>A0ABY9HIR6</accession>
<evidence type="ECO:0000313" key="2">
    <source>
        <dbReference type="EMBL" id="WLQ34443.1"/>
    </source>
</evidence>
<keyword evidence="3" id="KW-1185">Reference proteome</keyword>
<dbReference type="RefSeq" id="WP_018552149.1">
    <property type="nucleotide sequence ID" value="NZ_CP120997.1"/>
</dbReference>
<sequence length="164" mass="17320">MGSHLPDDPPLYGPYAPGKGPSAPDLDTPSESLKSFKTRVDKLLVALDGSPAAHSRITEQKVTAAAYGTGFPEAMGLHGAYEVVHARLTQLSKTLGDQLEAMGITVDLADRGYQNVDQEYADRLHTIQKQVEVNYRKPGTDTDPGAHKDNGGTGDGSSSGSEGL</sequence>
<reference evidence="2 3" key="1">
    <citation type="submission" date="2023-03" db="EMBL/GenBank/DDBJ databases">
        <title>Isolation and description of six Streptomyces strains from soil environments, able to metabolize different microbial glucans.</title>
        <authorList>
            <person name="Widen T."/>
            <person name="Larsbrink J."/>
        </authorList>
    </citation>
    <scope>NUCLEOTIDE SEQUENCE [LARGE SCALE GENOMIC DNA]</scope>
    <source>
        <strain evidence="2 3">Mut1</strain>
    </source>
</reference>
<dbReference type="EMBL" id="CP120997">
    <property type="protein sequence ID" value="WLQ34443.1"/>
    <property type="molecule type" value="Genomic_DNA"/>
</dbReference>
<feature type="region of interest" description="Disordered" evidence="1">
    <location>
        <begin position="1"/>
        <end position="32"/>
    </location>
</feature>
<dbReference type="Proteomes" id="UP001239522">
    <property type="component" value="Chromosome"/>
</dbReference>
<feature type="region of interest" description="Disordered" evidence="1">
    <location>
        <begin position="132"/>
        <end position="164"/>
    </location>
</feature>
<gene>
    <name evidence="2" type="ORF">P8A18_13780</name>
</gene>
<feature type="compositionally biased region" description="Gly residues" evidence="1">
    <location>
        <begin position="151"/>
        <end position="164"/>
    </location>
</feature>
<evidence type="ECO:0000256" key="1">
    <source>
        <dbReference type="SAM" id="MobiDB-lite"/>
    </source>
</evidence>
<feature type="compositionally biased region" description="Basic and acidic residues" evidence="1">
    <location>
        <begin position="134"/>
        <end position="150"/>
    </location>
</feature>
<protein>
    <submittedName>
        <fullName evidence="2">Uncharacterized protein</fullName>
    </submittedName>
</protein>
<proteinExistence type="predicted"/>
<name>A0ABY9HIR6_9ACTN</name>
<organism evidence="2 3">
    <name type="scientific">Streptomyces castrisilvae</name>
    <dbReference type="NCBI Taxonomy" id="3033811"/>
    <lineage>
        <taxon>Bacteria</taxon>
        <taxon>Bacillati</taxon>
        <taxon>Actinomycetota</taxon>
        <taxon>Actinomycetes</taxon>
        <taxon>Kitasatosporales</taxon>
        <taxon>Streptomycetaceae</taxon>
        <taxon>Streptomyces</taxon>
    </lineage>
</organism>